<reference evidence="7 8" key="1">
    <citation type="submission" date="2019-01" db="EMBL/GenBank/DDBJ databases">
        <authorList>
            <person name="Chen W.-M."/>
        </authorList>
    </citation>
    <scope>NUCLEOTIDE SEQUENCE [LARGE SCALE GENOMIC DNA]</scope>
    <source>
        <strain evidence="7 8">CCP-18</strain>
    </source>
</reference>
<evidence type="ECO:0000313" key="7">
    <source>
        <dbReference type="EMBL" id="RVT87609.1"/>
    </source>
</evidence>
<sequence>MTRRSTRTPTDIAPAATAPTPPEAKPRRPRTPSPQADRVARGTARTQTRQHEAVREVLHQGRQGLLSDHEAVQQLRALIAGASPDEAKALRKALFQRETDNPPTPGVDPDTELHPKWRDGRYPYKNLLSRKRYEREKYRLQVELLKLQAWVKETGQRVVILFEGRDAAGKGGTIKRMMEHLNPRGARVVALEKPSDVERGQWYFQRYIQHLPTKGEIVLFDRSWYNRAGVERVMGFCSDAEYDEFMRQAPEFERHLVRSGVHLVKFWFSVSRAEQRRRFKEREAHPLKQWKLSPVDVASLDKWDDYTRAKEAMFLHCDTSDAPWTVVKSDCKKRARLNAMRYLLHRLPYANKDLPTVGAVDPLVVGRPALVSVHGDDLLASAGAG</sequence>
<dbReference type="EC" id="2.7.4.-" evidence="4"/>
<feature type="region of interest" description="Disordered" evidence="5">
    <location>
        <begin position="1"/>
        <end position="51"/>
    </location>
</feature>
<evidence type="ECO:0000256" key="3">
    <source>
        <dbReference type="ARBA" id="ARBA00022777"/>
    </source>
</evidence>
<comment type="caution">
    <text evidence="7">The sequence shown here is derived from an EMBL/GenBank/DDBJ whole genome shotgun (WGS) entry which is preliminary data.</text>
</comment>
<dbReference type="InterPro" id="IPR022488">
    <property type="entry name" value="PPK2-related"/>
</dbReference>
<evidence type="ECO:0000256" key="4">
    <source>
        <dbReference type="RuleBase" id="RU369062"/>
    </source>
</evidence>
<dbReference type="PANTHER" id="PTHR34383">
    <property type="entry name" value="POLYPHOSPHATE:AMP PHOSPHOTRANSFERASE-RELATED"/>
    <property type="match status" value="1"/>
</dbReference>
<dbReference type="NCBIfam" id="TIGR03707">
    <property type="entry name" value="PPK2_P_aer"/>
    <property type="match status" value="1"/>
</dbReference>
<comment type="function">
    <text evidence="4">Uses inorganic polyphosphate (polyP) as a donor to convert GDP to GTP or ADP to ATP.</text>
</comment>
<dbReference type="SUPFAM" id="SSF52540">
    <property type="entry name" value="P-loop containing nucleoside triphosphate hydrolases"/>
    <property type="match status" value="1"/>
</dbReference>
<dbReference type="AlphaFoldDB" id="A0A3S2WTL9"/>
<comment type="subunit">
    <text evidence="4">Homotetramer.</text>
</comment>
<evidence type="ECO:0000256" key="1">
    <source>
        <dbReference type="ARBA" id="ARBA00009924"/>
    </source>
</evidence>
<dbReference type="GO" id="GO:0006793">
    <property type="term" value="P:phosphorus metabolic process"/>
    <property type="evidence" value="ECO:0007669"/>
    <property type="project" value="InterPro"/>
</dbReference>
<dbReference type="GO" id="GO:0008976">
    <property type="term" value="F:polyphosphate kinase activity"/>
    <property type="evidence" value="ECO:0007669"/>
    <property type="project" value="UniProtKB-UniRule"/>
</dbReference>
<dbReference type="EMBL" id="SACM01000001">
    <property type="protein sequence ID" value="RVT87609.1"/>
    <property type="molecule type" value="Genomic_DNA"/>
</dbReference>
<dbReference type="Gene3D" id="3.40.50.300">
    <property type="entry name" value="P-loop containing nucleotide triphosphate hydrolases"/>
    <property type="match status" value="1"/>
</dbReference>
<dbReference type="Pfam" id="PF03976">
    <property type="entry name" value="PPK2"/>
    <property type="match status" value="1"/>
</dbReference>
<keyword evidence="3 4" id="KW-0418">Kinase</keyword>
<dbReference type="InterPro" id="IPR022486">
    <property type="entry name" value="PPK2_PA0141"/>
</dbReference>
<dbReference type="Proteomes" id="UP000288587">
    <property type="component" value="Unassembled WGS sequence"/>
</dbReference>
<feature type="region of interest" description="Disordered" evidence="5">
    <location>
        <begin position="96"/>
        <end position="115"/>
    </location>
</feature>
<comment type="similarity">
    <text evidence="1 4">Belongs to the polyphosphate kinase 2 (PPK2) family. Class I subfamily.</text>
</comment>
<keyword evidence="2 4" id="KW-0808">Transferase</keyword>
<evidence type="ECO:0000256" key="2">
    <source>
        <dbReference type="ARBA" id="ARBA00022679"/>
    </source>
</evidence>
<protein>
    <recommendedName>
        <fullName evidence="4">ADP/GDP-polyphosphate phosphotransferase</fullName>
        <ecNumber evidence="4">2.7.4.-</ecNumber>
    </recommendedName>
    <alternativeName>
        <fullName evidence="4">Polyphosphate kinase PPK2</fullName>
    </alternativeName>
</protein>
<dbReference type="RefSeq" id="WP_127679948.1">
    <property type="nucleotide sequence ID" value="NZ_SACM01000001.1"/>
</dbReference>
<evidence type="ECO:0000259" key="6">
    <source>
        <dbReference type="Pfam" id="PF03976"/>
    </source>
</evidence>
<evidence type="ECO:0000313" key="8">
    <source>
        <dbReference type="Proteomes" id="UP000288587"/>
    </source>
</evidence>
<keyword evidence="8" id="KW-1185">Reference proteome</keyword>
<dbReference type="OrthoDB" id="9775224at2"/>
<name>A0A3S2WTL9_9BURK</name>
<dbReference type="InterPro" id="IPR027417">
    <property type="entry name" value="P-loop_NTPase"/>
</dbReference>
<feature type="domain" description="Polyphosphate kinase-2-related" evidence="6">
    <location>
        <begin position="128"/>
        <end position="353"/>
    </location>
</feature>
<evidence type="ECO:0000256" key="5">
    <source>
        <dbReference type="SAM" id="MobiDB-lite"/>
    </source>
</evidence>
<accession>A0A3S2WTL9</accession>
<organism evidence="7 8">
    <name type="scientific">Inhella crocodyli</name>
    <dbReference type="NCBI Taxonomy" id="2499851"/>
    <lineage>
        <taxon>Bacteria</taxon>
        <taxon>Pseudomonadati</taxon>
        <taxon>Pseudomonadota</taxon>
        <taxon>Betaproteobacteria</taxon>
        <taxon>Burkholderiales</taxon>
        <taxon>Sphaerotilaceae</taxon>
        <taxon>Inhella</taxon>
    </lineage>
</organism>
<feature type="compositionally biased region" description="Low complexity" evidence="5">
    <location>
        <begin position="7"/>
        <end position="18"/>
    </location>
</feature>
<proteinExistence type="inferred from homology"/>
<gene>
    <name evidence="7" type="primary">ppk2</name>
    <name evidence="7" type="ORF">EOD73_00855</name>
</gene>
<dbReference type="PANTHER" id="PTHR34383:SF1">
    <property type="entry name" value="ADP-POLYPHOSPHATE PHOSPHOTRANSFERASE"/>
    <property type="match status" value="1"/>
</dbReference>